<keyword evidence="6" id="KW-0663">Pyridoxal phosphate</keyword>
<evidence type="ECO:0000256" key="3">
    <source>
        <dbReference type="ARBA" id="ARBA00011738"/>
    </source>
</evidence>
<dbReference type="Gene3D" id="3.40.640.10">
    <property type="entry name" value="Type I PLP-dependent aspartate aminotransferase-like (Major domain)"/>
    <property type="match status" value="1"/>
</dbReference>
<dbReference type="InterPro" id="IPR015421">
    <property type="entry name" value="PyrdxlP-dep_Trfase_major"/>
</dbReference>
<dbReference type="InterPro" id="IPR000796">
    <property type="entry name" value="Asp_trans"/>
</dbReference>
<dbReference type="PROSITE" id="PS00105">
    <property type="entry name" value="AA_TRANSFER_CLASS_1"/>
    <property type="match status" value="1"/>
</dbReference>
<dbReference type="GO" id="GO:0006533">
    <property type="term" value="P:L-aspartate catabolic process"/>
    <property type="evidence" value="ECO:0007669"/>
    <property type="project" value="TreeGrafter"/>
</dbReference>
<evidence type="ECO:0000313" key="10">
    <source>
        <dbReference type="EMBL" id="VDP19906.1"/>
    </source>
</evidence>
<dbReference type="CDD" id="cd00609">
    <property type="entry name" value="AAT_like"/>
    <property type="match status" value="1"/>
</dbReference>
<comment type="catalytic activity">
    <reaction evidence="7 8">
        <text>L-aspartate + 2-oxoglutarate = oxaloacetate + L-glutamate</text>
        <dbReference type="Rhea" id="RHEA:21824"/>
        <dbReference type="ChEBI" id="CHEBI:16452"/>
        <dbReference type="ChEBI" id="CHEBI:16810"/>
        <dbReference type="ChEBI" id="CHEBI:29985"/>
        <dbReference type="ChEBI" id="CHEBI:29991"/>
        <dbReference type="EC" id="2.6.1.1"/>
    </reaction>
</comment>
<dbReference type="InterPro" id="IPR004839">
    <property type="entry name" value="Aminotransferase_I/II_large"/>
</dbReference>
<evidence type="ECO:0000256" key="8">
    <source>
        <dbReference type="RuleBase" id="RU000480"/>
    </source>
</evidence>
<dbReference type="SUPFAM" id="SSF53383">
    <property type="entry name" value="PLP-dependent transferases"/>
    <property type="match status" value="1"/>
</dbReference>
<organism evidence="10 11">
    <name type="scientific">Schistosoma margrebowiei</name>
    <dbReference type="NCBI Taxonomy" id="48269"/>
    <lineage>
        <taxon>Eukaryota</taxon>
        <taxon>Metazoa</taxon>
        <taxon>Spiralia</taxon>
        <taxon>Lophotrochozoa</taxon>
        <taxon>Platyhelminthes</taxon>
        <taxon>Trematoda</taxon>
        <taxon>Digenea</taxon>
        <taxon>Strigeidida</taxon>
        <taxon>Schistosomatoidea</taxon>
        <taxon>Schistosomatidae</taxon>
        <taxon>Schistosoma</taxon>
    </lineage>
</organism>
<keyword evidence="4 8" id="KW-0032">Aminotransferase</keyword>
<evidence type="ECO:0000256" key="5">
    <source>
        <dbReference type="ARBA" id="ARBA00022679"/>
    </source>
</evidence>
<dbReference type="Gene3D" id="3.90.1150.10">
    <property type="entry name" value="Aspartate Aminotransferase, domain 1"/>
    <property type="match status" value="1"/>
</dbReference>
<evidence type="ECO:0000313" key="11">
    <source>
        <dbReference type="Proteomes" id="UP000277204"/>
    </source>
</evidence>
<dbReference type="InterPro" id="IPR015422">
    <property type="entry name" value="PyrdxlP-dep_Trfase_small"/>
</dbReference>
<keyword evidence="5 8" id="KW-0808">Transferase</keyword>
<keyword evidence="11" id="KW-1185">Reference proteome</keyword>
<dbReference type="PRINTS" id="PR00799">
    <property type="entry name" value="TRANSAMINASE"/>
</dbReference>
<reference evidence="10 11" key="1">
    <citation type="submission" date="2018-11" db="EMBL/GenBank/DDBJ databases">
        <authorList>
            <consortium name="Pathogen Informatics"/>
        </authorList>
    </citation>
    <scope>NUCLEOTIDE SEQUENCE [LARGE SCALE GENOMIC DNA]</scope>
    <source>
        <strain evidence="10 11">Zambia</strain>
    </source>
</reference>
<comment type="similarity">
    <text evidence="2">Belongs to the class-I pyridoxal-phosphate-dependent aminotransferase family.</text>
</comment>
<dbReference type="GO" id="GO:0005739">
    <property type="term" value="C:mitochondrion"/>
    <property type="evidence" value="ECO:0007669"/>
    <property type="project" value="TreeGrafter"/>
</dbReference>
<comment type="subunit">
    <text evidence="3 8">Homodimer.</text>
</comment>
<proteinExistence type="inferred from homology"/>
<dbReference type="PANTHER" id="PTHR11879">
    <property type="entry name" value="ASPARTATE AMINOTRANSFERASE"/>
    <property type="match status" value="1"/>
</dbReference>
<gene>
    <name evidence="10" type="ORF">SMRZ_LOCUS16075</name>
</gene>
<evidence type="ECO:0000256" key="4">
    <source>
        <dbReference type="ARBA" id="ARBA00022576"/>
    </source>
</evidence>
<accession>A0A183MJ50</accession>
<dbReference type="STRING" id="48269.A0A183MJ50"/>
<dbReference type="InterPro" id="IPR004838">
    <property type="entry name" value="NHTrfase_class1_PyrdxlP-BS"/>
</dbReference>
<dbReference type="Proteomes" id="UP000277204">
    <property type="component" value="Unassembled WGS sequence"/>
</dbReference>
<dbReference type="InterPro" id="IPR015424">
    <property type="entry name" value="PyrdxlP-dep_Trfase"/>
</dbReference>
<dbReference type="GO" id="GO:0030170">
    <property type="term" value="F:pyridoxal phosphate binding"/>
    <property type="evidence" value="ECO:0007669"/>
    <property type="project" value="InterPro"/>
</dbReference>
<dbReference type="GO" id="GO:0004069">
    <property type="term" value="F:L-aspartate:2-oxoglutarate aminotransferase activity"/>
    <property type="evidence" value="ECO:0007669"/>
    <property type="project" value="UniProtKB-EC"/>
</dbReference>
<evidence type="ECO:0000256" key="1">
    <source>
        <dbReference type="ARBA" id="ARBA00001933"/>
    </source>
</evidence>
<comment type="cofactor">
    <cofactor evidence="1">
        <name>pyridoxal 5'-phosphate</name>
        <dbReference type="ChEBI" id="CHEBI:597326"/>
    </cofactor>
</comment>
<comment type="miscellaneous">
    <text evidence="8">In eukaryotes there are cytoplasmic, mitochondrial and chloroplastic isozymes.</text>
</comment>
<evidence type="ECO:0000259" key="9">
    <source>
        <dbReference type="Pfam" id="PF00155"/>
    </source>
</evidence>
<evidence type="ECO:0000256" key="6">
    <source>
        <dbReference type="ARBA" id="ARBA00022898"/>
    </source>
</evidence>
<dbReference type="Pfam" id="PF00155">
    <property type="entry name" value="Aminotran_1_2"/>
    <property type="match status" value="1"/>
</dbReference>
<dbReference type="EMBL" id="UZAI01017057">
    <property type="protein sequence ID" value="VDP19906.1"/>
    <property type="molecule type" value="Genomic_DNA"/>
</dbReference>
<sequence>MVEPTGTYVPANIARMGHHDRQARPPRQGSSFGRAIVKRLIESLNTNIQSMDDHFVCDCRNVYLFLKYRHSGLNVHQYRYYNSNTCGLDIDGCLSDLSKIPKGHFVLLHACAHNPTGVDPSFEQWQKIGEILQSRGLIPFFDCAYQGFASGNIDNDARAIRYFTDELNFPTILLTQSFAKNMGLYGERVGAFTLLCSSPDEAERCLSQIKIIIRPMYSNPPIHGARIATELMSNPDLRQKWLIDLKTMADRIITMRQSLRNSLIKAGSHHDWSHITNQIGMFCYSGLNPSQVEKLTNEYSIYLTKDGRISIAGLSSKNVDYLAHAIHQVTK</sequence>
<dbReference type="PANTHER" id="PTHR11879:SF22">
    <property type="entry name" value="ASPARTATE AMINOTRANSFERASE, MITOCHONDRIAL"/>
    <property type="match status" value="1"/>
</dbReference>
<evidence type="ECO:0000256" key="2">
    <source>
        <dbReference type="ARBA" id="ARBA00007441"/>
    </source>
</evidence>
<protein>
    <recommendedName>
        <fullName evidence="8">Aspartate aminotransferase</fullName>
        <ecNumber evidence="8">2.6.1.1</ecNumber>
    </recommendedName>
</protein>
<dbReference type="EC" id="2.6.1.1" evidence="8"/>
<feature type="domain" description="Aminotransferase class I/classII large" evidence="9">
    <location>
        <begin position="69"/>
        <end position="326"/>
    </location>
</feature>
<dbReference type="AlphaFoldDB" id="A0A183MJ50"/>
<evidence type="ECO:0000256" key="7">
    <source>
        <dbReference type="ARBA" id="ARBA00049185"/>
    </source>
</evidence>
<name>A0A183MJ50_9TREM</name>